<dbReference type="InterPro" id="IPR027417">
    <property type="entry name" value="P-loop_NTPase"/>
</dbReference>
<feature type="transmembrane region" description="Helical" evidence="7">
    <location>
        <begin position="238"/>
        <end position="258"/>
    </location>
</feature>
<dbReference type="InterPro" id="IPR039421">
    <property type="entry name" value="Type_1_exporter"/>
</dbReference>
<evidence type="ECO:0000256" key="3">
    <source>
        <dbReference type="ARBA" id="ARBA00022741"/>
    </source>
</evidence>
<proteinExistence type="predicted"/>
<protein>
    <submittedName>
        <fullName evidence="10">ATP-binding cassette subfamily B protein</fullName>
    </submittedName>
</protein>
<evidence type="ECO:0000313" key="10">
    <source>
        <dbReference type="EMBL" id="MBP2017521.1"/>
    </source>
</evidence>
<evidence type="ECO:0000256" key="1">
    <source>
        <dbReference type="ARBA" id="ARBA00004651"/>
    </source>
</evidence>
<dbReference type="PANTHER" id="PTHR43394">
    <property type="entry name" value="ATP-DEPENDENT PERMEASE MDL1, MITOCHONDRIAL"/>
    <property type="match status" value="1"/>
</dbReference>
<keyword evidence="11" id="KW-1185">Reference proteome</keyword>
<evidence type="ECO:0000256" key="5">
    <source>
        <dbReference type="ARBA" id="ARBA00022989"/>
    </source>
</evidence>
<dbReference type="SUPFAM" id="SSF90123">
    <property type="entry name" value="ABC transporter transmembrane region"/>
    <property type="match status" value="1"/>
</dbReference>
<organism evidence="10 11">
    <name type="scientific">Symbiobacterium terraclitae</name>
    <dbReference type="NCBI Taxonomy" id="557451"/>
    <lineage>
        <taxon>Bacteria</taxon>
        <taxon>Bacillati</taxon>
        <taxon>Bacillota</taxon>
        <taxon>Clostridia</taxon>
        <taxon>Eubacteriales</taxon>
        <taxon>Symbiobacteriaceae</taxon>
        <taxon>Symbiobacterium</taxon>
    </lineage>
</organism>
<comment type="caution">
    <text evidence="10">The sequence shown here is derived from an EMBL/GenBank/DDBJ whole genome shotgun (WGS) entry which is preliminary data.</text>
</comment>
<dbReference type="Gene3D" id="3.40.50.300">
    <property type="entry name" value="P-loop containing nucleotide triphosphate hydrolases"/>
    <property type="match status" value="1"/>
</dbReference>
<evidence type="ECO:0000256" key="7">
    <source>
        <dbReference type="SAM" id="Phobius"/>
    </source>
</evidence>
<feature type="domain" description="ABC transmembrane type-1" evidence="9">
    <location>
        <begin position="19"/>
        <end position="301"/>
    </location>
</feature>
<dbReference type="SUPFAM" id="SSF52540">
    <property type="entry name" value="P-loop containing nucleoside triphosphate hydrolases"/>
    <property type="match status" value="1"/>
</dbReference>
<dbReference type="Gene3D" id="1.20.1560.10">
    <property type="entry name" value="ABC transporter type 1, transmembrane domain"/>
    <property type="match status" value="1"/>
</dbReference>
<feature type="transmembrane region" description="Helical" evidence="7">
    <location>
        <begin position="55"/>
        <end position="72"/>
    </location>
</feature>
<feature type="transmembrane region" description="Helical" evidence="7">
    <location>
        <begin position="12"/>
        <end position="35"/>
    </location>
</feature>
<dbReference type="InterPro" id="IPR011527">
    <property type="entry name" value="ABC1_TM_dom"/>
</dbReference>
<reference evidence="10 11" key="1">
    <citation type="submission" date="2021-03" db="EMBL/GenBank/DDBJ databases">
        <title>Genomic Encyclopedia of Type Strains, Phase IV (KMG-IV): sequencing the most valuable type-strain genomes for metagenomic binning, comparative biology and taxonomic classification.</title>
        <authorList>
            <person name="Goeker M."/>
        </authorList>
    </citation>
    <scope>NUCLEOTIDE SEQUENCE [LARGE SCALE GENOMIC DNA]</scope>
    <source>
        <strain evidence="10 11">DSM 27138</strain>
    </source>
</reference>
<dbReference type="Pfam" id="PF00664">
    <property type="entry name" value="ABC_membrane"/>
    <property type="match status" value="1"/>
</dbReference>
<name>A0ABS4JRJ9_9FIRM</name>
<evidence type="ECO:0000259" key="9">
    <source>
        <dbReference type="PROSITE" id="PS50929"/>
    </source>
</evidence>
<dbReference type="Pfam" id="PF00005">
    <property type="entry name" value="ABC_tran"/>
    <property type="match status" value="1"/>
</dbReference>
<dbReference type="InterPro" id="IPR003439">
    <property type="entry name" value="ABC_transporter-like_ATP-bd"/>
</dbReference>
<dbReference type="InterPro" id="IPR036640">
    <property type="entry name" value="ABC1_TM_sf"/>
</dbReference>
<comment type="subcellular location">
    <subcellularLocation>
        <location evidence="1">Cell membrane</location>
        <topology evidence="1">Multi-pass membrane protein</topology>
    </subcellularLocation>
</comment>
<evidence type="ECO:0000256" key="6">
    <source>
        <dbReference type="ARBA" id="ARBA00023136"/>
    </source>
</evidence>
<dbReference type="PANTHER" id="PTHR43394:SF1">
    <property type="entry name" value="ATP-BINDING CASSETTE SUB-FAMILY B MEMBER 10, MITOCHONDRIAL"/>
    <property type="match status" value="1"/>
</dbReference>
<keyword evidence="6 7" id="KW-0472">Membrane</keyword>
<dbReference type="CDD" id="cd18542">
    <property type="entry name" value="ABC_6TM_YknU_like"/>
    <property type="match status" value="1"/>
</dbReference>
<dbReference type="RefSeq" id="WP_209465663.1">
    <property type="nucleotide sequence ID" value="NZ_JAGGLG010000005.1"/>
</dbReference>
<dbReference type="EMBL" id="JAGGLG010000005">
    <property type="protein sequence ID" value="MBP2017521.1"/>
    <property type="molecule type" value="Genomic_DNA"/>
</dbReference>
<dbReference type="PROSITE" id="PS00211">
    <property type="entry name" value="ABC_TRANSPORTER_1"/>
    <property type="match status" value="1"/>
</dbReference>
<sequence length="598" mass="67111">MQVFMRLRRFYLPYLAWGLGSVVAMAVLTAVGLVRPWLLEQLIDRVIKGRQFAELPYWAGAVLAVALVRAVLNFGRQYLGQVFGQNATMDLRNALYDKLQYLHFKFYDNAHTGDLMSRVTADVEAFRMFLSFGFVHLMDVFFMTIFSLVVMLSMSVKLTLVTLLAMPFLLVVVMRFERQVHPAFTRVREALAGLSTATQENLSGMRTVKAFARERYEVEKFAAHNEEYLRANLNTSGLWARFFPVIELLSNLALTLMLSYGGLLVIRGELSLGELVAFNSLIWYWIWPMREIGYRINELTQAVASGERLLEVLDHPVAVQTAPDAVRLPRMKGHVRFEGVTFQYDTPRPDTKEITDHPALVDIDLDAPPGSVIGLIGGTGSGKSTLVSLIPRFYDVTRGRVTVDGVDVRKLDLVDLRSQIGIVLQETFLWSATIRENIAYGRRSATMEEIVAAAKLARAHDFIMELPQGYDTIVGERGMGLSGGQKQRIAIARAILNNPRILILDDATASVDMETEHEIQAALRNAMAGRTTFIIAHRLSSLKHADEILVLDAGRIVERGTHEQLLDMGGVYRAIYDIQFRDHEEQQARKAAGDGGCR</sequence>
<evidence type="ECO:0000256" key="4">
    <source>
        <dbReference type="ARBA" id="ARBA00022840"/>
    </source>
</evidence>
<dbReference type="InterPro" id="IPR017871">
    <property type="entry name" value="ABC_transporter-like_CS"/>
</dbReference>
<gene>
    <name evidence="10" type="ORF">J2Z79_000904</name>
</gene>
<keyword evidence="5 7" id="KW-1133">Transmembrane helix</keyword>
<dbReference type="SMART" id="SM00382">
    <property type="entry name" value="AAA"/>
    <property type="match status" value="1"/>
</dbReference>
<keyword evidence="2 7" id="KW-0812">Transmembrane</keyword>
<accession>A0ABS4JRJ9</accession>
<evidence type="ECO:0000313" key="11">
    <source>
        <dbReference type="Proteomes" id="UP001519289"/>
    </source>
</evidence>
<evidence type="ECO:0000256" key="2">
    <source>
        <dbReference type="ARBA" id="ARBA00022692"/>
    </source>
</evidence>
<dbReference type="InterPro" id="IPR003593">
    <property type="entry name" value="AAA+_ATPase"/>
</dbReference>
<dbReference type="Proteomes" id="UP001519289">
    <property type="component" value="Unassembled WGS sequence"/>
</dbReference>
<keyword evidence="3" id="KW-0547">Nucleotide-binding</keyword>
<feature type="transmembrane region" description="Helical" evidence="7">
    <location>
        <begin position="128"/>
        <end position="152"/>
    </location>
</feature>
<dbReference type="PROSITE" id="PS50893">
    <property type="entry name" value="ABC_TRANSPORTER_2"/>
    <property type="match status" value="1"/>
</dbReference>
<keyword evidence="4 10" id="KW-0067">ATP-binding</keyword>
<evidence type="ECO:0000259" key="8">
    <source>
        <dbReference type="PROSITE" id="PS50893"/>
    </source>
</evidence>
<dbReference type="PROSITE" id="PS50929">
    <property type="entry name" value="ABC_TM1F"/>
    <property type="match status" value="1"/>
</dbReference>
<feature type="transmembrane region" description="Helical" evidence="7">
    <location>
        <begin position="158"/>
        <end position="176"/>
    </location>
</feature>
<dbReference type="GO" id="GO:0005524">
    <property type="term" value="F:ATP binding"/>
    <property type="evidence" value="ECO:0007669"/>
    <property type="project" value="UniProtKB-KW"/>
</dbReference>
<feature type="domain" description="ABC transporter" evidence="8">
    <location>
        <begin position="335"/>
        <end position="578"/>
    </location>
</feature>